<evidence type="ECO:0000256" key="15">
    <source>
        <dbReference type="ARBA" id="ARBA00049551"/>
    </source>
</evidence>
<proteinExistence type="inferred from homology"/>
<evidence type="ECO:0000256" key="10">
    <source>
        <dbReference type="ARBA" id="ARBA00022989"/>
    </source>
</evidence>
<feature type="transmembrane region" description="Helical" evidence="16">
    <location>
        <begin position="24"/>
        <end position="43"/>
    </location>
</feature>
<reference evidence="17" key="1">
    <citation type="submission" date="2020-08" db="EMBL/GenBank/DDBJ databases">
        <title>The evolutionary patterns of genome size in Ensifera (Insecta: Orthoptera).</title>
        <authorList>
            <person name="Yuan H."/>
            <person name="Mao S."/>
            <person name="Huang Y."/>
        </authorList>
    </citation>
    <scope>NUCLEOTIDE SEQUENCE</scope>
</reference>
<name>A0A8F1NHW6_9ORTH</name>
<evidence type="ECO:0000256" key="5">
    <source>
        <dbReference type="ARBA" id="ARBA00022448"/>
    </source>
</evidence>
<evidence type="ECO:0000256" key="16">
    <source>
        <dbReference type="SAM" id="Phobius"/>
    </source>
</evidence>
<evidence type="ECO:0000256" key="8">
    <source>
        <dbReference type="ARBA" id="ARBA00022967"/>
    </source>
</evidence>
<organism evidence="17">
    <name type="scientific">Conocephalus gladiatus</name>
    <dbReference type="NCBI Taxonomy" id="948350"/>
    <lineage>
        <taxon>Eukaryota</taxon>
        <taxon>Metazoa</taxon>
        <taxon>Ecdysozoa</taxon>
        <taxon>Arthropoda</taxon>
        <taxon>Hexapoda</taxon>
        <taxon>Insecta</taxon>
        <taxon>Pterygota</taxon>
        <taxon>Neoptera</taxon>
        <taxon>Polyneoptera</taxon>
        <taxon>Orthoptera</taxon>
        <taxon>Ensifera</taxon>
        <taxon>Tettigoniidea</taxon>
        <taxon>Tettigonioidea</taxon>
        <taxon>Tettigoniidae</taxon>
        <taxon>Conocephalinae</taxon>
        <taxon>Conocephalini</taxon>
        <taxon>Conocephalus</taxon>
    </lineage>
</organism>
<dbReference type="EC" id="7.1.1.2" evidence="3"/>
<gene>
    <name evidence="17" type="primary">ND6</name>
</gene>
<dbReference type="EMBL" id="MT849265">
    <property type="protein sequence ID" value="QWQ55583.1"/>
    <property type="molecule type" value="Genomic_DNA"/>
</dbReference>
<accession>A0A8F1NHW6</accession>
<keyword evidence="11" id="KW-0520">NAD</keyword>
<evidence type="ECO:0000313" key="17">
    <source>
        <dbReference type="EMBL" id="QWQ55583.1"/>
    </source>
</evidence>
<keyword evidence="5" id="KW-0813">Transport</keyword>
<evidence type="ECO:0000256" key="2">
    <source>
        <dbReference type="ARBA" id="ARBA00005698"/>
    </source>
</evidence>
<dbReference type="GO" id="GO:0008137">
    <property type="term" value="F:NADH dehydrogenase (ubiquinone) activity"/>
    <property type="evidence" value="ECO:0007669"/>
    <property type="project" value="UniProtKB-EC"/>
</dbReference>
<comment type="subcellular location">
    <subcellularLocation>
        <location evidence="1">Mitochondrion membrane</location>
        <topology evidence="1">Multi-pass membrane protein</topology>
    </subcellularLocation>
</comment>
<keyword evidence="8" id="KW-1278">Translocase</keyword>
<keyword evidence="7 16" id="KW-0812">Transmembrane</keyword>
<evidence type="ECO:0000256" key="7">
    <source>
        <dbReference type="ARBA" id="ARBA00022692"/>
    </source>
</evidence>
<dbReference type="PANTHER" id="PTHR11435">
    <property type="entry name" value="NADH UBIQUINONE OXIDOREDUCTASE SUBUNIT ND6"/>
    <property type="match status" value="1"/>
</dbReference>
<evidence type="ECO:0000256" key="6">
    <source>
        <dbReference type="ARBA" id="ARBA00022660"/>
    </source>
</evidence>
<evidence type="ECO:0000256" key="3">
    <source>
        <dbReference type="ARBA" id="ARBA00012944"/>
    </source>
</evidence>
<feature type="transmembrane region" description="Helical" evidence="16">
    <location>
        <begin position="49"/>
        <end position="68"/>
    </location>
</feature>
<comment type="similarity">
    <text evidence="2">Belongs to the complex I subunit 6 family.</text>
</comment>
<sequence>MLSSLLVSYNFVNSMVFSQLDHPLALTLIIIVQTLIICLTTGMFKQSYWFSYVLFLVFLGGMLVLFIYTTSLASNEIFSISFMELMLVMSIVVCLTGVMIFMDHFFQFLSNFDTMPSSSNSIVMYTETDNLLSKLYNTSTSMITLLLMSYLLLTLIVIVKITNIFEGPLRQKN</sequence>
<keyword evidence="10 16" id="KW-1133">Transmembrane helix</keyword>
<feature type="transmembrane region" description="Helical" evidence="16">
    <location>
        <begin position="142"/>
        <end position="165"/>
    </location>
</feature>
<keyword evidence="6" id="KW-0679">Respiratory chain</keyword>
<evidence type="ECO:0000256" key="11">
    <source>
        <dbReference type="ARBA" id="ARBA00023027"/>
    </source>
</evidence>
<evidence type="ECO:0000256" key="12">
    <source>
        <dbReference type="ARBA" id="ARBA00023128"/>
    </source>
</evidence>
<geneLocation type="mitochondrion" evidence="17"/>
<keyword evidence="12 17" id="KW-0496">Mitochondrion</keyword>
<evidence type="ECO:0000256" key="1">
    <source>
        <dbReference type="ARBA" id="ARBA00004225"/>
    </source>
</evidence>
<dbReference type="AlphaFoldDB" id="A0A8F1NHW6"/>
<keyword evidence="9" id="KW-0249">Electron transport</keyword>
<feature type="transmembrane region" description="Helical" evidence="16">
    <location>
        <begin position="80"/>
        <end position="102"/>
    </location>
</feature>
<evidence type="ECO:0000256" key="13">
    <source>
        <dbReference type="ARBA" id="ARBA00023136"/>
    </source>
</evidence>
<evidence type="ECO:0000256" key="9">
    <source>
        <dbReference type="ARBA" id="ARBA00022982"/>
    </source>
</evidence>
<evidence type="ECO:0000256" key="14">
    <source>
        <dbReference type="ARBA" id="ARBA00031019"/>
    </source>
</evidence>
<dbReference type="GO" id="GO:0031966">
    <property type="term" value="C:mitochondrial membrane"/>
    <property type="evidence" value="ECO:0007669"/>
    <property type="project" value="UniProtKB-SubCell"/>
</dbReference>
<dbReference type="PANTHER" id="PTHR11435:SF1">
    <property type="entry name" value="NADH-UBIQUINONE OXIDOREDUCTASE CHAIN 6"/>
    <property type="match status" value="1"/>
</dbReference>
<protein>
    <recommendedName>
        <fullName evidence="4">NADH-ubiquinone oxidoreductase chain 6</fullName>
        <ecNumber evidence="3">7.1.1.2</ecNumber>
    </recommendedName>
    <alternativeName>
        <fullName evidence="14">NADH dehydrogenase subunit 6</fullName>
    </alternativeName>
</protein>
<evidence type="ECO:0000256" key="4">
    <source>
        <dbReference type="ARBA" id="ARBA00021095"/>
    </source>
</evidence>
<comment type="catalytic activity">
    <reaction evidence="15">
        <text>a ubiquinone + NADH + 5 H(+)(in) = a ubiquinol + NAD(+) + 4 H(+)(out)</text>
        <dbReference type="Rhea" id="RHEA:29091"/>
        <dbReference type="Rhea" id="RHEA-COMP:9565"/>
        <dbReference type="Rhea" id="RHEA-COMP:9566"/>
        <dbReference type="ChEBI" id="CHEBI:15378"/>
        <dbReference type="ChEBI" id="CHEBI:16389"/>
        <dbReference type="ChEBI" id="CHEBI:17976"/>
        <dbReference type="ChEBI" id="CHEBI:57540"/>
        <dbReference type="ChEBI" id="CHEBI:57945"/>
        <dbReference type="EC" id="7.1.1.2"/>
    </reaction>
</comment>
<keyword evidence="13 16" id="KW-0472">Membrane</keyword>
<dbReference type="InterPro" id="IPR050269">
    <property type="entry name" value="ComplexI_Subunit6"/>
</dbReference>